<dbReference type="InterPro" id="IPR000352">
    <property type="entry name" value="Pep_chain_release_fac_I"/>
</dbReference>
<evidence type="ECO:0000259" key="1">
    <source>
        <dbReference type="Pfam" id="PF00472"/>
    </source>
</evidence>
<sequence>MSITITNEIIFQTARSGGKGGQNVNKVETMVEGRWHVANSVLVSDEQKQSILQKLASKITTDGYLLVKSQTERTQLGNKEQVIKKMNQLIAQALIKKKSRIATKVPKVIKEKILEKKKQKSSVKATRRKLKPGDY</sequence>
<proteinExistence type="predicted"/>
<protein>
    <submittedName>
        <fullName evidence="2">Aminoacyl-tRNA hydrolase</fullName>
        <ecNumber evidence="2">3.1.1.29</ecNumber>
    </submittedName>
</protein>
<keyword evidence="2" id="KW-0378">Hydrolase</keyword>
<accession>A0A5B8VD38</accession>
<dbReference type="PANTHER" id="PTHR47814">
    <property type="entry name" value="PEPTIDYL-TRNA HYDROLASE ARFB"/>
    <property type="match status" value="1"/>
</dbReference>
<feature type="domain" description="Prokaryotic-type class I peptide chain release factors" evidence="1">
    <location>
        <begin position="6"/>
        <end position="127"/>
    </location>
</feature>
<dbReference type="AlphaFoldDB" id="A0A5B8VD38"/>
<dbReference type="GO" id="GO:0043022">
    <property type="term" value="F:ribosome binding"/>
    <property type="evidence" value="ECO:0007669"/>
    <property type="project" value="TreeGrafter"/>
</dbReference>
<dbReference type="Pfam" id="PF00472">
    <property type="entry name" value="RF-1"/>
    <property type="match status" value="1"/>
</dbReference>
<dbReference type="SUPFAM" id="SSF110916">
    <property type="entry name" value="Peptidyl-tRNA hydrolase domain-like"/>
    <property type="match status" value="1"/>
</dbReference>
<evidence type="ECO:0000313" key="3">
    <source>
        <dbReference type="Proteomes" id="UP000321533"/>
    </source>
</evidence>
<keyword evidence="3" id="KW-1185">Reference proteome</keyword>
<evidence type="ECO:0000313" key="2">
    <source>
        <dbReference type="EMBL" id="QEC69390.1"/>
    </source>
</evidence>
<reference evidence="2 3" key="1">
    <citation type="journal article" date="2016" name="Int. J. Syst. Evol. Microbiol.">
        <title>Panacibacter ginsenosidivorans gen. nov., sp. nov., with ginsenoside converting activity isolated from soil of a ginseng field.</title>
        <authorList>
            <person name="Siddiqi M.Z."/>
            <person name="Muhammad Shafi S."/>
            <person name="Choi K.D."/>
            <person name="Im W.T."/>
        </authorList>
    </citation>
    <scope>NUCLEOTIDE SEQUENCE [LARGE SCALE GENOMIC DNA]</scope>
    <source>
        <strain evidence="2 3">Gsoil1550</strain>
    </source>
</reference>
<dbReference type="RefSeq" id="WP_147192267.1">
    <property type="nucleotide sequence ID" value="NZ_CP042435.1"/>
</dbReference>
<dbReference type="OrthoDB" id="9815709at2"/>
<dbReference type="KEGG" id="pgin:FRZ67_19555"/>
<dbReference type="GO" id="GO:0003747">
    <property type="term" value="F:translation release factor activity"/>
    <property type="evidence" value="ECO:0007669"/>
    <property type="project" value="InterPro"/>
</dbReference>
<dbReference type="GO" id="GO:0004045">
    <property type="term" value="F:peptidyl-tRNA hydrolase activity"/>
    <property type="evidence" value="ECO:0007669"/>
    <property type="project" value="UniProtKB-EC"/>
</dbReference>
<dbReference type="EMBL" id="CP042435">
    <property type="protein sequence ID" value="QEC69390.1"/>
    <property type="molecule type" value="Genomic_DNA"/>
</dbReference>
<dbReference type="NCBIfam" id="NF006718">
    <property type="entry name" value="PRK09256.1"/>
    <property type="match status" value="1"/>
</dbReference>
<dbReference type="PANTHER" id="PTHR47814:SF1">
    <property type="entry name" value="PEPTIDYL-TRNA HYDROLASE ARFB"/>
    <property type="match status" value="1"/>
</dbReference>
<name>A0A5B8VD38_9BACT</name>
<dbReference type="Gene3D" id="3.30.160.20">
    <property type="match status" value="1"/>
</dbReference>
<organism evidence="2 3">
    <name type="scientific">Panacibacter ginsenosidivorans</name>
    <dbReference type="NCBI Taxonomy" id="1813871"/>
    <lineage>
        <taxon>Bacteria</taxon>
        <taxon>Pseudomonadati</taxon>
        <taxon>Bacteroidota</taxon>
        <taxon>Chitinophagia</taxon>
        <taxon>Chitinophagales</taxon>
        <taxon>Chitinophagaceae</taxon>
        <taxon>Panacibacter</taxon>
    </lineage>
</organism>
<dbReference type="EC" id="3.1.1.29" evidence="2"/>
<dbReference type="GO" id="GO:0072344">
    <property type="term" value="P:rescue of stalled ribosome"/>
    <property type="evidence" value="ECO:0007669"/>
    <property type="project" value="TreeGrafter"/>
</dbReference>
<dbReference type="Proteomes" id="UP000321533">
    <property type="component" value="Chromosome"/>
</dbReference>
<gene>
    <name evidence="2" type="ORF">FRZ67_19555</name>
</gene>